<organism evidence="1 2">
    <name type="scientific">Candidatus Williamhamiltonella defendens</name>
    <dbReference type="NCBI Taxonomy" id="138072"/>
    <lineage>
        <taxon>Bacteria</taxon>
        <taxon>Pseudomonadati</taxon>
        <taxon>Pseudomonadota</taxon>
        <taxon>Gammaproteobacteria</taxon>
        <taxon>Enterobacterales</taxon>
        <taxon>Enterobacteriaceae</taxon>
        <taxon>aphid secondary symbionts</taxon>
        <taxon>Candidatus Williamhamiltonella</taxon>
    </lineage>
</organism>
<proteinExistence type="predicted"/>
<reference evidence="1" key="1">
    <citation type="submission" date="2017-08" db="EMBL/GenBank/DDBJ databases">
        <title>Genome sequence of Candidatus Hamiltonella defensa from Acyrthosiphon pisum strain MI47.</title>
        <authorList>
            <person name="Patel V.A."/>
            <person name="Chevignon G."/>
            <person name="Russell J.A."/>
            <person name="Oliver K.M."/>
        </authorList>
    </citation>
    <scope>NUCLEOTIDE SEQUENCE</scope>
    <source>
        <strain evidence="1">MI47</strain>
    </source>
</reference>
<dbReference type="InterPro" id="IPR051082">
    <property type="entry name" value="Pentapeptide-BTB/POZ_domain"/>
</dbReference>
<dbReference type="PANTHER" id="PTHR14136:SF17">
    <property type="entry name" value="BTB_POZ DOMAIN-CONTAINING PROTEIN KCTD9"/>
    <property type="match status" value="1"/>
</dbReference>
<name>A0AAC9VKL3_9ENTR</name>
<dbReference type="Pfam" id="PF00805">
    <property type="entry name" value="Pentapeptide"/>
    <property type="match status" value="2"/>
</dbReference>
<dbReference type="Proteomes" id="UP000792865">
    <property type="component" value="Chromosome"/>
</dbReference>
<dbReference type="InterPro" id="IPR001646">
    <property type="entry name" value="5peptide_repeat"/>
</dbReference>
<evidence type="ECO:0008006" key="3">
    <source>
        <dbReference type="Google" id="ProtNLM"/>
    </source>
</evidence>
<protein>
    <recommendedName>
        <fullName evidence="3">Pentapeptide repeat-containing protein</fullName>
    </recommendedName>
</protein>
<dbReference type="Gene3D" id="2.160.20.80">
    <property type="entry name" value="E3 ubiquitin-protein ligase SopA"/>
    <property type="match status" value="2"/>
</dbReference>
<dbReference type="AlphaFoldDB" id="A0AAC9VKL3"/>
<accession>A0AAC9VKL3</accession>
<dbReference type="SUPFAM" id="SSF141571">
    <property type="entry name" value="Pentapeptide repeat-like"/>
    <property type="match status" value="1"/>
</dbReference>
<dbReference type="PANTHER" id="PTHR14136">
    <property type="entry name" value="BTB_POZ DOMAIN-CONTAINING PROTEIN KCTD9"/>
    <property type="match status" value="1"/>
</dbReference>
<gene>
    <name evidence="1" type="ORF">CJJ18_08440</name>
</gene>
<evidence type="ECO:0000313" key="1">
    <source>
        <dbReference type="EMBL" id="ASV33996.1"/>
    </source>
</evidence>
<evidence type="ECO:0000313" key="2">
    <source>
        <dbReference type="Proteomes" id="UP000792865"/>
    </source>
</evidence>
<sequence length="207" mass="22808">MELIAKHNEEHPADFKKYDSIEYKHVFNESREQGKTVLDGLRLPVGADVTNTNLNELQLILLNAQGADFRGSTIRNTDMFGADMSETNLNDLDLSTTKLFHACFSGASLENVNFSENKSLKFTRFSEANLQKANFNNTKLHCANFKKANLEGATLKGADLTGANLKGTDFTNADLRNVDMTEDELLASGAILTGAKVGNNSTWKELL</sequence>
<dbReference type="EMBL" id="CP022932">
    <property type="protein sequence ID" value="ASV33996.1"/>
    <property type="molecule type" value="Genomic_DNA"/>
</dbReference>